<reference evidence="1 2" key="1">
    <citation type="journal article" date="2018" name="Gigascience">
        <title>Genomes of trombidid mites reveal novel predicted allergens and laterally-transferred genes associated with secondary metabolism.</title>
        <authorList>
            <person name="Dong X."/>
            <person name="Chaisiri K."/>
            <person name="Xia D."/>
            <person name="Armstrong S.D."/>
            <person name="Fang Y."/>
            <person name="Donnelly M.J."/>
            <person name="Kadowaki T."/>
            <person name="McGarry J.W."/>
            <person name="Darby A.C."/>
            <person name="Makepeace B.L."/>
        </authorList>
    </citation>
    <scope>NUCLEOTIDE SEQUENCE [LARGE SCALE GENOMIC DNA]</scope>
    <source>
        <strain evidence="1">UoL-UT</strain>
    </source>
</reference>
<dbReference type="Proteomes" id="UP000288716">
    <property type="component" value="Unassembled WGS sequence"/>
</dbReference>
<dbReference type="AlphaFoldDB" id="A0A443RWR3"/>
<proteinExistence type="predicted"/>
<evidence type="ECO:0000313" key="2">
    <source>
        <dbReference type="Proteomes" id="UP000288716"/>
    </source>
</evidence>
<gene>
    <name evidence="1" type="ORF">B4U80_07276</name>
</gene>
<evidence type="ECO:0000313" key="1">
    <source>
        <dbReference type="EMBL" id="RWS19823.1"/>
    </source>
</evidence>
<dbReference type="VEuPathDB" id="VectorBase:LDEU012217"/>
<dbReference type="EMBL" id="NCKV01022464">
    <property type="protein sequence ID" value="RWS19823.1"/>
    <property type="molecule type" value="Genomic_DNA"/>
</dbReference>
<accession>A0A443RWR3</accession>
<name>A0A443RWR3_9ACAR</name>
<protein>
    <submittedName>
        <fullName evidence="1">Uncharacterized protein</fullName>
    </submittedName>
</protein>
<organism evidence="1 2">
    <name type="scientific">Leptotrombidium deliense</name>
    <dbReference type="NCBI Taxonomy" id="299467"/>
    <lineage>
        <taxon>Eukaryota</taxon>
        <taxon>Metazoa</taxon>
        <taxon>Ecdysozoa</taxon>
        <taxon>Arthropoda</taxon>
        <taxon>Chelicerata</taxon>
        <taxon>Arachnida</taxon>
        <taxon>Acari</taxon>
        <taxon>Acariformes</taxon>
        <taxon>Trombidiformes</taxon>
        <taxon>Prostigmata</taxon>
        <taxon>Anystina</taxon>
        <taxon>Parasitengona</taxon>
        <taxon>Trombiculoidea</taxon>
        <taxon>Trombiculidae</taxon>
        <taxon>Leptotrombidium</taxon>
    </lineage>
</organism>
<sequence>MVAIATKQAIDFANFYKQMNQSLAKYAVPLFVRFIENIELTVIQYS</sequence>
<keyword evidence="2" id="KW-1185">Reference proteome</keyword>
<comment type="caution">
    <text evidence="1">The sequence shown here is derived from an EMBL/GenBank/DDBJ whole genome shotgun (WGS) entry which is preliminary data.</text>
</comment>